<dbReference type="CDD" id="cd03215">
    <property type="entry name" value="ABC_Carb_Monos_II"/>
    <property type="match status" value="1"/>
</dbReference>
<evidence type="ECO:0000256" key="7">
    <source>
        <dbReference type="ARBA" id="ARBA00022840"/>
    </source>
</evidence>
<evidence type="ECO:0000256" key="6">
    <source>
        <dbReference type="ARBA" id="ARBA00022741"/>
    </source>
</evidence>
<evidence type="ECO:0000256" key="4">
    <source>
        <dbReference type="ARBA" id="ARBA00022597"/>
    </source>
</evidence>
<name>M5PPJ0_DESAF</name>
<dbReference type="Proteomes" id="UP000011922">
    <property type="component" value="Unassembled WGS sequence"/>
</dbReference>
<dbReference type="PROSITE" id="PS50893">
    <property type="entry name" value="ABC_TRANSPORTER_2"/>
    <property type="match status" value="2"/>
</dbReference>
<protein>
    <submittedName>
        <fullName evidence="11">Nucleoside ABC transporter ATP-binding protein</fullName>
    </submittedName>
</protein>
<keyword evidence="3" id="KW-1003">Cell membrane</keyword>
<dbReference type="SUPFAM" id="SSF52540">
    <property type="entry name" value="P-loop containing nucleoside triphosphate hydrolases"/>
    <property type="match status" value="2"/>
</dbReference>
<sequence length="551" mass="60121">MIDKLKEKIFYARAKARKERTAHFREGLEHNPLVPKVFVPESFAAVGAPMGEPAGMRDGHPVVRLEGISKSFGKVKANQDISLEVYPGQILALLGENGAGKSTLMSILAGRYQPDSGTIHIAGEPVRFTSSRDAIAAGIGMVYQHFMLVETMSVAQNVLLGQEGGFILNPTEMEERVGRLAERYSLALDPAARVGTLSMGERQRVEILKLLYRDSRVLIFDEPTAVLTPPEVAQLFPALRAMANAGKAIVFISHKLEEVLSLADDVAVLRRGRIVDKVSVKDVSSKADLANRMVGKEVLLEVDKQPVEVGEVLLEIEGLSGHGLKDIDLRVRRGEIVAIVGVAGNGQKALAEVLAGLREPLSGSVNLLGKPWKKFFSRASWRRTVSYVPEDRQGLATVKDLNLVDNVLLTTRRGFTSGPFLRKGRAAKVTDWLIRNFNVQPGDAAAQAGQLSGGNLQKLVLAREFYREPQLIIAEQPSQGLDVGATEEVWRQILAARNNAGLLLITGDLGEALQLADRVAVMFEGRFMDVFPVSDQERVDKIGLMMAGVKD</sequence>
<dbReference type="OrthoDB" id="9809450at2"/>
<evidence type="ECO:0000256" key="2">
    <source>
        <dbReference type="ARBA" id="ARBA00022448"/>
    </source>
</evidence>
<evidence type="ECO:0000256" key="9">
    <source>
        <dbReference type="ARBA" id="ARBA00023136"/>
    </source>
</evidence>
<keyword evidence="2" id="KW-0813">Transport</keyword>
<accession>M5PPJ0</accession>
<dbReference type="SMART" id="SM00382">
    <property type="entry name" value="AAA"/>
    <property type="match status" value="2"/>
</dbReference>
<keyword evidence="6" id="KW-0547">Nucleotide-binding</keyword>
<evidence type="ECO:0000313" key="12">
    <source>
        <dbReference type="Proteomes" id="UP000011922"/>
    </source>
</evidence>
<dbReference type="PANTHER" id="PTHR43790">
    <property type="entry name" value="CARBOHYDRATE TRANSPORT ATP-BINDING PROTEIN MG119-RELATED"/>
    <property type="match status" value="1"/>
</dbReference>
<proteinExistence type="predicted"/>
<keyword evidence="8" id="KW-1278">Translocase</keyword>
<dbReference type="GO" id="GO:0016887">
    <property type="term" value="F:ATP hydrolysis activity"/>
    <property type="evidence" value="ECO:0007669"/>
    <property type="project" value="InterPro"/>
</dbReference>
<feature type="domain" description="ABC transporter" evidence="10">
    <location>
        <begin position="307"/>
        <end position="549"/>
    </location>
</feature>
<dbReference type="InterPro" id="IPR050107">
    <property type="entry name" value="ABC_carbohydrate_import_ATPase"/>
</dbReference>
<dbReference type="EMBL" id="AOSV01000031">
    <property type="protein sequence ID" value="EMG36197.1"/>
    <property type="molecule type" value="Genomic_DNA"/>
</dbReference>
<keyword evidence="5" id="KW-0677">Repeat</keyword>
<dbReference type="InterPro" id="IPR003593">
    <property type="entry name" value="AAA+_ATPase"/>
</dbReference>
<evidence type="ECO:0000256" key="8">
    <source>
        <dbReference type="ARBA" id="ARBA00022967"/>
    </source>
</evidence>
<dbReference type="CDD" id="cd03216">
    <property type="entry name" value="ABC_Carb_Monos_I"/>
    <property type="match status" value="1"/>
</dbReference>
<keyword evidence="9" id="KW-0472">Membrane</keyword>
<evidence type="ECO:0000256" key="5">
    <source>
        <dbReference type="ARBA" id="ARBA00022737"/>
    </source>
</evidence>
<comment type="subcellular location">
    <subcellularLocation>
        <location evidence="1">Cell membrane</location>
        <topology evidence="1">Peripheral membrane protein</topology>
    </subcellularLocation>
</comment>
<dbReference type="PROSITE" id="PS00211">
    <property type="entry name" value="ABC_TRANSPORTER_1"/>
    <property type="match status" value="1"/>
</dbReference>
<organism evidence="11 12">
    <name type="scientific">Desulfocurvibacter africanus PCS</name>
    <dbReference type="NCBI Taxonomy" id="1262666"/>
    <lineage>
        <taxon>Bacteria</taxon>
        <taxon>Pseudomonadati</taxon>
        <taxon>Thermodesulfobacteriota</taxon>
        <taxon>Desulfovibrionia</taxon>
        <taxon>Desulfovibrionales</taxon>
        <taxon>Desulfovibrionaceae</taxon>
        <taxon>Desulfocurvibacter</taxon>
    </lineage>
</organism>
<dbReference type="PANTHER" id="PTHR43790:SF4">
    <property type="entry name" value="GUANOSINE IMPORT ATP-BINDING PROTEIN NUPO"/>
    <property type="match status" value="1"/>
</dbReference>
<evidence type="ECO:0000256" key="1">
    <source>
        <dbReference type="ARBA" id="ARBA00004202"/>
    </source>
</evidence>
<dbReference type="InterPro" id="IPR027417">
    <property type="entry name" value="P-loop_NTPase"/>
</dbReference>
<dbReference type="FunFam" id="3.40.50.300:FF:000127">
    <property type="entry name" value="Ribose import ATP-binding protein RbsA"/>
    <property type="match status" value="1"/>
</dbReference>
<dbReference type="Gene3D" id="3.40.50.300">
    <property type="entry name" value="P-loop containing nucleotide triphosphate hydrolases"/>
    <property type="match status" value="2"/>
</dbReference>
<keyword evidence="4" id="KW-0762">Sugar transport</keyword>
<dbReference type="GO" id="GO:0005524">
    <property type="term" value="F:ATP binding"/>
    <property type="evidence" value="ECO:0007669"/>
    <property type="project" value="UniProtKB-KW"/>
</dbReference>
<dbReference type="AlphaFoldDB" id="M5PPJ0"/>
<gene>
    <name evidence="11" type="ORF">PCS_03041</name>
</gene>
<dbReference type="InterPro" id="IPR003439">
    <property type="entry name" value="ABC_transporter-like_ATP-bd"/>
</dbReference>
<comment type="caution">
    <text evidence="11">The sequence shown here is derived from an EMBL/GenBank/DDBJ whole genome shotgun (WGS) entry which is preliminary data.</text>
</comment>
<evidence type="ECO:0000256" key="3">
    <source>
        <dbReference type="ARBA" id="ARBA00022475"/>
    </source>
</evidence>
<feature type="domain" description="ABC transporter" evidence="10">
    <location>
        <begin position="63"/>
        <end position="296"/>
    </location>
</feature>
<dbReference type="PATRIC" id="fig|1262666.3.peg.3081"/>
<evidence type="ECO:0000259" key="10">
    <source>
        <dbReference type="PROSITE" id="PS50893"/>
    </source>
</evidence>
<reference evidence="11 12" key="1">
    <citation type="journal article" date="2013" name="Genome Announc.">
        <title>Draft Genome Sequence for Desulfovibrio africanus Strain PCS.</title>
        <authorList>
            <person name="Brown S.D."/>
            <person name="Utturkar S.M."/>
            <person name="Arkin A.P."/>
            <person name="Deutschbauer A.M."/>
            <person name="Elias D.A."/>
            <person name="Hazen T.C."/>
            <person name="Chakraborty R."/>
        </authorList>
    </citation>
    <scope>NUCLEOTIDE SEQUENCE [LARGE SCALE GENOMIC DNA]</scope>
    <source>
        <strain evidence="11 12">PCS</strain>
    </source>
</reference>
<dbReference type="InterPro" id="IPR017871">
    <property type="entry name" value="ABC_transporter-like_CS"/>
</dbReference>
<keyword evidence="7 11" id="KW-0067">ATP-binding</keyword>
<dbReference type="Pfam" id="PF00005">
    <property type="entry name" value="ABC_tran"/>
    <property type="match status" value="2"/>
</dbReference>
<dbReference type="GO" id="GO:0005886">
    <property type="term" value="C:plasma membrane"/>
    <property type="evidence" value="ECO:0007669"/>
    <property type="project" value="UniProtKB-SubCell"/>
</dbReference>
<evidence type="ECO:0000313" key="11">
    <source>
        <dbReference type="EMBL" id="EMG36197.1"/>
    </source>
</evidence>